<dbReference type="PROSITE" id="PS00108">
    <property type="entry name" value="PROTEIN_KINASE_ST"/>
    <property type="match status" value="1"/>
</dbReference>
<dbReference type="InterPro" id="IPR008271">
    <property type="entry name" value="Ser/Thr_kinase_AS"/>
</dbReference>
<dbReference type="GeneID" id="9801500"/>
<gene>
    <name evidence="9" type="ORF">GCK72_025117</name>
</gene>
<dbReference type="SUPFAM" id="SSF56112">
    <property type="entry name" value="Protein kinase-like (PK-like)"/>
    <property type="match status" value="1"/>
</dbReference>
<keyword evidence="2" id="KW-0723">Serine/threonine-protein kinase</keyword>
<feature type="domain" description="Protein kinase" evidence="8">
    <location>
        <begin position="58"/>
        <end position="373"/>
    </location>
</feature>
<dbReference type="Gene3D" id="3.30.200.20">
    <property type="entry name" value="Phosphorylase Kinase, domain 1"/>
    <property type="match status" value="1"/>
</dbReference>
<sequence length="409" mass="46091">MQSSSTVGSQLPENPTTSQPSNDPQLMHATTVASQLEMYRSIFQNATQNTSTSSINNYKISEKIAEGSHGVVFRGMSMISGTMVALKLIKKLAKEDGVSTNLIHEAGILQQVQHRNIVTFIEVFMENSTLESPANCWLITEYCACDLLDLVMVPNLPISVLHIKSLLQSLLKGVAHLHKRSIMHRDIKKGNLLIDNHGVLRIADFGLAIQVTKLTRTLKTNIGTMVFRAPELLLDDIHYTKKVDIWNVGWVLFSLFTGKPGFNVQTTNQVLTKLTHMCGSITEETYAGCQNLEAYKGYRKRNSLNWPRMVMVMARRAAFGPDTEEISDKNEPSHLQRDLKESGIMGIELIDQMLTLDPTKRPTAAEVLDNEWFKMEPLPNPCISDLLGEYKKYHREKKFRAYGEDHKSN</sequence>
<evidence type="ECO:0000256" key="1">
    <source>
        <dbReference type="ARBA" id="ARBA00006485"/>
    </source>
</evidence>
<dbReference type="GO" id="GO:0004674">
    <property type="term" value="F:protein serine/threonine kinase activity"/>
    <property type="evidence" value="ECO:0007669"/>
    <property type="project" value="UniProtKB-KW"/>
</dbReference>
<dbReference type="AlphaFoldDB" id="A0A6A5G117"/>
<feature type="compositionally biased region" description="Polar residues" evidence="7">
    <location>
        <begin position="1"/>
        <end position="24"/>
    </location>
</feature>
<protein>
    <recommendedName>
        <fullName evidence="8">Protein kinase domain-containing protein</fullName>
    </recommendedName>
</protein>
<evidence type="ECO:0000256" key="4">
    <source>
        <dbReference type="ARBA" id="ARBA00022741"/>
    </source>
</evidence>
<keyword evidence="6" id="KW-0067">ATP-binding</keyword>
<evidence type="ECO:0000256" key="7">
    <source>
        <dbReference type="SAM" id="MobiDB-lite"/>
    </source>
</evidence>
<dbReference type="GO" id="GO:0005634">
    <property type="term" value="C:nucleus"/>
    <property type="evidence" value="ECO:0007669"/>
    <property type="project" value="TreeGrafter"/>
</dbReference>
<dbReference type="InterPro" id="IPR011009">
    <property type="entry name" value="Kinase-like_dom_sf"/>
</dbReference>
<dbReference type="PROSITE" id="PS50011">
    <property type="entry name" value="PROTEIN_KINASE_DOM"/>
    <property type="match status" value="1"/>
</dbReference>
<keyword evidence="5" id="KW-0418">Kinase</keyword>
<dbReference type="Proteomes" id="UP000483820">
    <property type="component" value="Chromosome X"/>
</dbReference>
<dbReference type="PANTHER" id="PTHR24056">
    <property type="entry name" value="CELL DIVISION PROTEIN KINASE"/>
    <property type="match status" value="1"/>
</dbReference>
<organism evidence="9 10">
    <name type="scientific">Caenorhabditis remanei</name>
    <name type="common">Caenorhabditis vulgaris</name>
    <dbReference type="NCBI Taxonomy" id="31234"/>
    <lineage>
        <taxon>Eukaryota</taxon>
        <taxon>Metazoa</taxon>
        <taxon>Ecdysozoa</taxon>
        <taxon>Nematoda</taxon>
        <taxon>Chromadorea</taxon>
        <taxon>Rhabditida</taxon>
        <taxon>Rhabditina</taxon>
        <taxon>Rhabditomorpha</taxon>
        <taxon>Rhabditoidea</taxon>
        <taxon>Rhabditidae</taxon>
        <taxon>Peloderinae</taxon>
        <taxon>Caenorhabditis</taxon>
    </lineage>
</organism>
<dbReference type="GO" id="GO:0005524">
    <property type="term" value="F:ATP binding"/>
    <property type="evidence" value="ECO:0007669"/>
    <property type="project" value="UniProtKB-KW"/>
</dbReference>
<dbReference type="PANTHER" id="PTHR24056:SF107">
    <property type="entry name" value="CYCLIN-DEPENDENT KINASE 11A-RELATED"/>
    <property type="match status" value="1"/>
</dbReference>
<keyword evidence="4" id="KW-0547">Nucleotide-binding</keyword>
<dbReference type="EMBL" id="WUAV01000006">
    <property type="protein sequence ID" value="KAF1748650.1"/>
    <property type="molecule type" value="Genomic_DNA"/>
</dbReference>
<comment type="caution">
    <text evidence="9">The sequence shown here is derived from an EMBL/GenBank/DDBJ whole genome shotgun (WGS) entry which is preliminary data.</text>
</comment>
<evidence type="ECO:0000256" key="3">
    <source>
        <dbReference type="ARBA" id="ARBA00022679"/>
    </source>
</evidence>
<dbReference type="GO" id="GO:0007346">
    <property type="term" value="P:regulation of mitotic cell cycle"/>
    <property type="evidence" value="ECO:0007669"/>
    <property type="project" value="TreeGrafter"/>
</dbReference>
<evidence type="ECO:0000256" key="6">
    <source>
        <dbReference type="ARBA" id="ARBA00022840"/>
    </source>
</evidence>
<proteinExistence type="inferred from homology"/>
<accession>A0A6A5G117</accession>
<dbReference type="SMART" id="SM00220">
    <property type="entry name" value="S_TKc"/>
    <property type="match status" value="1"/>
</dbReference>
<reference evidence="9 10" key="1">
    <citation type="submission" date="2019-12" db="EMBL/GenBank/DDBJ databases">
        <title>Chromosome-level assembly of the Caenorhabditis remanei genome.</title>
        <authorList>
            <person name="Teterina A.A."/>
            <person name="Willis J.H."/>
            <person name="Phillips P.C."/>
        </authorList>
    </citation>
    <scope>NUCLEOTIDE SEQUENCE [LARGE SCALE GENOMIC DNA]</scope>
    <source>
        <strain evidence="9 10">PX506</strain>
        <tissue evidence="9">Whole organism</tissue>
    </source>
</reference>
<evidence type="ECO:0000313" key="9">
    <source>
        <dbReference type="EMBL" id="KAF1748650.1"/>
    </source>
</evidence>
<dbReference type="CTD" id="9801500"/>
<dbReference type="InterPro" id="IPR000719">
    <property type="entry name" value="Prot_kinase_dom"/>
</dbReference>
<dbReference type="KEGG" id="crq:GCK72_025117"/>
<evidence type="ECO:0000259" key="8">
    <source>
        <dbReference type="PROSITE" id="PS50011"/>
    </source>
</evidence>
<dbReference type="RefSeq" id="XP_003098474.2">
    <property type="nucleotide sequence ID" value="XM_003098426.2"/>
</dbReference>
<dbReference type="InterPro" id="IPR050108">
    <property type="entry name" value="CDK"/>
</dbReference>
<dbReference type="Gene3D" id="1.10.510.10">
    <property type="entry name" value="Transferase(Phosphotransferase) domain 1"/>
    <property type="match status" value="1"/>
</dbReference>
<evidence type="ECO:0000256" key="5">
    <source>
        <dbReference type="ARBA" id="ARBA00022777"/>
    </source>
</evidence>
<feature type="region of interest" description="Disordered" evidence="7">
    <location>
        <begin position="1"/>
        <end position="26"/>
    </location>
</feature>
<keyword evidence="3" id="KW-0808">Transferase</keyword>
<comment type="similarity">
    <text evidence="1">Belongs to the protein kinase superfamily. CMGC Ser/Thr protein kinase family. CDC2/CDKX subfamily.</text>
</comment>
<evidence type="ECO:0000256" key="2">
    <source>
        <dbReference type="ARBA" id="ARBA00022527"/>
    </source>
</evidence>
<evidence type="ECO:0000313" key="10">
    <source>
        <dbReference type="Proteomes" id="UP000483820"/>
    </source>
</evidence>
<dbReference type="Pfam" id="PF00069">
    <property type="entry name" value="Pkinase"/>
    <property type="match status" value="1"/>
</dbReference>
<name>A0A6A5G117_CAERE</name>